<keyword evidence="7" id="KW-1185">Reference proteome</keyword>
<dbReference type="GO" id="GO:0003677">
    <property type="term" value="F:DNA binding"/>
    <property type="evidence" value="ECO:0007669"/>
    <property type="project" value="UniProtKB-KW"/>
</dbReference>
<accession>A0A5A9XFS1</accession>
<dbReference type="PRINTS" id="PR00039">
    <property type="entry name" value="HTHLYSR"/>
</dbReference>
<dbReference type="PANTHER" id="PTHR30419:SF8">
    <property type="entry name" value="NITROGEN ASSIMILATION TRANSCRIPTIONAL ACTIVATOR-RELATED"/>
    <property type="match status" value="1"/>
</dbReference>
<keyword evidence="3" id="KW-0238">DNA-binding</keyword>
<dbReference type="Proteomes" id="UP000324298">
    <property type="component" value="Unassembled WGS sequence"/>
</dbReference>
<evidence type="ECO:0000256" key="2">
    <source>
        <dbReference type="ARBA" id="ARBA00023015"/>
    </source>
</evidence>
<dbReference type="Pfam" id="PF00126">
    <property type="entry name" value="HTH_1"/>
    <property type="match status" value="1"/>
</dbReference>
<gene>
    <name evidence="6" type="ORF">ET418_07305</name>
</gene>
<evidence type="ECO:0000256" key="1">
    <source>
        <dbReference type="ARBA" id="ARBA00009437"/>
    </source>
</evidence>
<evidence type="ECO:0000313" key="6">
    <source>
        <dbReference type="EMBL" id="KAA0892007.1"/>
    </source>
</evidence>
<evidence type="ECO:0000256" key="4">
    <source>
        <dbReference type="ARBA" id="ARBA00023163"/>
    </source>
</evidence>
<feature type="domain" description="HTH lysR-type" evidence="5">
    <location>
        <begin position="1"/>
        <end position="58"/>
    </location>
</feature>
<dbReference type="Gene3D" id="3.40.190.290">
    <property type="match status" value="1"/>
</dbReference>
<dbReference type="PANTHER" id="PTHR30419">
    <property type="entry name" value="HTH-TYPE TRANSCRIPTIONAL REGULATOR YBHD"/>
    <property type="match status" value="1"/>
</dbReference>
<reference evidence="6 7" key="1">
    <citation type="submission" date="2019-04" db="EMBL/GenBank/DDBJ databases">
        <title>Geobacter ruber sp. nov., ferric-reducing bacteria isolated from paddy soil.</title>
        <authorList>
            <person name="Xu Z."/>
            <person name="Masuda Y."/>
            <person name="Itoh H."/>
            <person name="Senoo K."/>
        </authorList>
    </citation>
    <scope>NUCLEOTIDE SEQUENCE [LARGE SCALE GENOMIC DNA]</scope>
    <source>
        <strain evidence="6 7">Red88</strain>
    </source>
</reference>
<organism evidence="6 7">
    <name type="scientific">Oryzomonas rubra</name>
    <dbReference type="NCBI Taxonomy" id="2509454"/>
    <lineage>
        <taxon>Bacteria</taxon>
        <taxon>Pseudomonadati</taxon>
        <taxon>Thermodesulfobacteriota</taxon>
        <taxon>Desulfuromonadia</taxon>
        <taxon>Geobacterales</taxon>
        <taxon>Geobacteraceae</taxon>
        <taxon>Oryzomonas</taxon>
    </lineage>
</organism>
<dbReference type="AlphaFoldDB" id="A0A5A9XFS1"/>
<dbReference type="EMBL" id="SRSD01000004">
    <property type="protein sequence ID" value="KAA0892007.1"/>
    <property type="molecule type" value="Genomic_DNA"/>
</dbReference>
<dbReference type="RefSeq" id="WP_149306945.1">
    <property type="nucleotide sequence ID" value="NZ_SRSD01000004.1"/>
</dbReference>
<dbReference type="OrthoDB" id="5444209at2"/>
<dbReference type="InterPro" id="IPR005119">
    <property type="entry name" value="LysR_subst-bd"/>
</dbReference>
<dbReference type="InterPro" id="IPR000847">
    <property type="entry name" value="LysR_HTH_N"/>
</dbReference>
<dbReference type="CDD" id="cd08438">
    <property type="entry name" value="PBP2_CidR"/>
    <property type="match status" value="1"/>
</dbReference>
<protein>
    <submittedName>
        <fullName evidence="6">LysR family transcriptional regulator</fullName>
    </submittedName>
</protein>
<proteinExistence type="inferred from homology"/>
<evidence type="ECO:0000256" key="3">
    <source>
        <dbReference type="ARBA" id="ARBA00023125"/>
    </source>
</evidence>
<keyword evidence="2" id="KW-0805">Transcription regulation</keyword>
<dbReference type="InterPro" id="IPR050950">
    <property type="entry name" value="HTH-type_LysR_regulators"/>
</dbReference>
<dbReference type="InterPro" id="IPR036390">
    <property type="entry name" value="WH_DNA-bd_sf"/>
</dbReference>
<dbReference type="SUPFAM" id="SSF53850">
    <property type="entry name" value="Periplasmic binding protein-like II"/>
    <property type="match status" value="1"/>
</dbReference>
<evidence type="ECO:0000259" key="5">
    <source>
        <dbReference type="PROSITE" id="PS50931"/>
    </source>
</evidence>
<evidence type="ECO:0000313" key="7">
    <source>
        <dbReference type="Proteomes" id="UP000324298"/>
    </source>
</evidence>
<dbReference type="FunFam" id="1.10.10.10:FF:000001">
    <property type="entry name" value="LysR family transcriptional regulator"/>
    <property type="match status" value="1"/>
</dbReference>
<keyword evidence="4" id="KW-0804">Transcription</keyword>
<dbReference type="InterPro" id="IPR036388">
    <property type="entry name" value="WH-like_DNA-bd_sf"/>
</dbReference>
<dbReference type="Pfam" id="PF03466">
    <property type="entry name" value="LysR_substrate"/>
    <property type="match status" value="1"/>
</dbReference>
<dbReference type="GO" id="GO:0005829">
    <property type="term" value="C:cytosol"/>
    <property type="evidence" value="ECO:0007669"/>
    <property type="project" value="TreeGrafter"/>
</dbReference>
<comment type="similarity">
    <text evidence="1">Belongs to the LysR transcriptional regulatory family.</text>
</comment>
<comment type="caution">
    <text evidence="6">The sequence shown here is derived from an EMBL/GenBank/DDBJ whole genome shotgun (WGS) entry which is preliminary data.</text>
</comment>
<sequence>MELRTLRAFVEVVRHGGFSRAAKTLYVTQSAVSKAVKQLEDELSLQLVDRIGQGCKMTAAGEVVYRRALTILAQGDDLKAELEELRGLKGGTLRLGVPLIGSNTLFAHWFAAFRSRYPGVDLRLVEHGSKRLEELVLAGELDLAATLLPVGAEFEWQEVWREPIDVLLAADHPLAAADRLTFAALKDEPFILYGPGFALNPMILEACREAGFTPKVAANSSQIDFIIELVASKLGVALLPRMIAEQRHHRLTRCIPVDQPAIFWHMALIWRRGGYLSHAAQAWLGLAGEPGIRLTPERS</sequence>
<dbReference type="SUPFAM" id="SSF46785">
    <property type="entry name" value="Winged helix' DNA-binding domain"/>
    <property type="match status" value="1"/>
</dbReference>
<dbReference type="GO" id="GO:0003700">
    <property type="term" value="F:DNA-binding transcription factor activity"/>
    <property type="evidence" value="ECO:0007669"/>
    <property type="project" value="InterPro"/>
</dbReference>
<name>A0A5A9XFS1_9BACT</name>
<dbReference type="Gene3D" id="1.10.10.10">
    <property type="entry name" value="Winged helix-like DNA-binding domain superfamily/Winged helix DNA-binding domain"/>
    <property type="match status" value="1"/>
</dbReference>
<dbReference type="PROSITE" id="PS50931">
    <property type="entry name" value="HTH_LYSR"/>
    <property type="match status" value="1"/>
</dbReference>